<sequence>MKRFLKFLSIYFISFSSPSEANFCLGVAYIHIQPAVLQEGTQSDWNDNHATSRHCKLGPQTISESQCPSTPYRRKGTRTEKD</sequence>
<feature type="signal peptide" evidence="2">
    <location>
        <begin position="1"/>
        <end position="21"/>
    </location>
</feature>
<proteinExistence type="predicted"/>
<accession>A0A9P6CIE1</accession>
<feature type="compositionally biased region" description="Polar residues" evidence="1">
    <location>
        <begin position="60"/>
        <end position="69"/>
    </location>
</feature>
<protein>
    <recommendedName>
        <fullName evidence="5">Secreted protein</fullName>
    </recommendedName>
</protein>
<evidence type="ECO:0000256" key="1">
    <source>
        <dbReference type="SAM" id="MobiDB-lite"/>
    </source>
</evidence>
<keyword evidence="4" id="KW-1185">Reference proteome</keyword>
<evidence type="ECO:0000313" key="4">
    <source>
        <dbReference type="Proteomes" id="UP000807353"/>
    </source>
</evidence>
<feature type="region of interest" description="Disordered" evidence="1">
    <location>
        <begin position="48"/>
        <end position="82"/>
    </location>
</feature>
<organism evidence="3 4">
    <name type="scientific">Collybia nuda</name>
    <dbReference type="NCBI Taxonomy" id="64659"/>
    <lineage>
        <taxon>Eukaryota</taxon>
        <taxon>Fungi</taxon>
        <taxon>Dikarya</taxon>
        <taxon>Basidiomycota</taxon>
        <taxon>Agaricomycotina</taxon>
        <taxon>Agaricomycetes</taxon>
        <taxon>Agaricomycetidae</taxon>
        <taxon>Agaricales</taxon>
        <taxon>Tricholomatineae</taxon>
        <taxon>Clitocybaceae</taxon>
        <taxon>Collybia</taxon>
    </lineage>
</organism>
<evidence type="ECO:0000313" key="3">
    <source>
        <dbReference type="EMBL" id="KAF9467511.1"/>
    </source>
</evidence>
<gene>
    <name evidence="3" type="ORF">BDZ94DRAFT_1248272</name>
</gene>
<comment type="caution">
    <text evidence="3">The sequence shown here is derived from an EMBL/GenBank/DDBJ whole genome shotgun (WGS) entry which is preliminary data.</text>
</comment>
<keyword evidence="2" id="KW-0732">Signal</keyword>
<evidence type="ECO:0008006" key="5">
    <source>
        <dbReference type="Google" id="ProtNLM"/>
    </source>
</evidence>
<dbReference type="EMBL" id="MU150236">
    <property type="protein sequence ID" value="KAF9467511.1"/>
    <property type="molecule type" value="Genomic_DNA"/>
</dbReference>
<feature type="chain" id="PRO_5040190040" description="Secreted protein" evidence="2">
    <location>
        <begin position="22"/>
        <end position="82"/>
    </location>
</feature>
<name>A0A9P6CIE1_9AGAR</name>
<dbReference type="AlphaFoldDB" id="A0A9P6CIE1"/>
<reference evidence="3" key="1">
    <citation type="submission" date="2020-11" db="EMBL/GenBank/DDBJ databases">
        <authorList>
            <consortium name="DOE Joint Genome Institute"/>
            <person name="Ahrendt S."/>
            <person name="Riley R."/>
            <person name="Andreopoulos W."/>
            <person name="Labutti K."/>
            <person name="Pangilinan J."/>
            <person name="Ruiz-Duenas F.J."/>
            <person name="Barrasa J.M."/>
            <person name="Sanchez-Garcia M."/>
            <person name="Camarero S."/>
            <person name="Miyauchi S."/>
            <person name="Serrano A."/>
            <person name="Linde D."/>
            <person name="Babiker R."/>
            <person name="Drula E."/>
            <person name="Ayuso-Fernandez I."/>
            <person name="Pacheco R."/>
            <person name="Padilla G."/>
            <person name="Ferreira P."/>
            <person name="Barriuso J."/>
            <person name="Kellner H."/>
            <person name="Castanera R."/>
            <person name="Alfaro M."/>
            <person name="Ramirez L."/>
            <person name="Pisabarro A.G."/>
            <person name="Kuo A."/>
            <person name="Tritt A."/>
            <person name="Lipzen A."/>
            <person name="He G."/>
            <person name="Yan M."/>
            <person name="Ng V."/>
            <person name="Cullen D."/>
            <person name="Martin F."/>
            <person name="Rosso M.-N."/>
            <person name="Henrissat B."/>
            <person name="Hibbett D."/>
            <person name="Martinez A.T."/>
            <person name="Grigoriev I.V."/>
        </authorList>
    </citation>
    <scope>NUCLEOTIDE SEQUENCE</scope>
    <source>
        <strain evidence="3">CBS 247.69</strain>
    </source>
</reference>
<dbReference type="Proteomes" id="UP000807353">
    <property type="component" value="Unassembled WGS sequence"/>
</dbReference>
<evidence type="ECO:0000256" key="2">
    <source>
        <dbReference type="SAM" id="SignalP"/>
    </source>
</evidence>